<dbReference type="KEGG" id="bgoe:IFJ75_12865"/>
<gene>
    <name evidence="2" type="ORF">IFJ75_12865</name>
</gene>
<proteinExistence type="predicted"/>
<dbReference type="EMBL" id="CP062222">
    <property type="protein sequence ID" value="QTC90169.1"/>
    <property type="molecule type" value="Genomic_DNA"/>
</dbReference>
<dbReference type="Proteomes" id="UP000663918">
    <property type="component" value="Chromosome"/>
</dbReference>
<dbReference type="AlphaFoldDB" id="A0A975C0L4"/>
<organism evidence="2 3">
    <name type="scientific">Brevundimonas goettingensis</name>
    <dbReference type="NCBI Taxonomy" id="2774190"/>
    <lineage>
        <taxon>Bacteria</taxon>
        <taxon>Pseudomonadati</taxon>
        <taxon>Pseudomonadota</taxon>
        <taxon>Alphaproteobacteria</taxon>
        <taxon>Caulobacterales</taxon>
        <taxon>Caulobacteraceae</taxon>
        <taxon>Brevundimonas</taxon>
    </lineage>
</organism>
<evidence type="ECO:0000256" key="1">
    <source>
        <dbReference type="SAM" id="MobiDB-lite"/>
    </source>
</evidence>
<reference evidence="2" key="1">
    <citation type="submission" date="2020-09" db="EMBL/GenBank/DDBJ databases">
        <title>Brevundimonas sp. LVF2 isolated from a puddle in Goettingen, Germany.</title>
        <authorList>
            <person name="Friedrich I."/>
            <person name="Klassen A."/>
            <person name="Hannes N."/>
            <person name="Schneider D."/>
            <person name="Hertel R."/>
            <person name="Daniel R."/>
        </authorList>
    </citation>
    <scope>NUCLEOTIDE SEQUENCE</scope>
    <source>
        <strain evidence="2">LVF2</strain>
    </source>
</reference>
<sequence length="316" mass="34516">MGLPSASSAYLGWLARALKPDAALPPVKGDLILGYGTGYDAADIAPFVLSLRAVFDGAVALVVDDRPDLKAFLDQHGVIAVHRQHLGGWEPHAVMARFAAFDRLLGQWPDVTSVLITDVRDVIFQAAPFAPAPERLEAYVEYEDAALGDHAFNMKYLRALAGDDLAEAIADKPCVCVGTVMAPREAMIRFCRTVMMLAAIPRSELGGAFGADQAACNLAIHMGLIEAEIRPNYGRVATLGLTKPETLGWSDGRVTNPDGSFSPIVHQHDRHPTLATAVHERWGGGLEHRVRVQKKTASQRWDKQMQSIRRRLPELR</sequence>
<evidence type="ECO:0000313" key="3">
    <source>
        <dbReference type="Proteomes" id="UP000663918"/>
    </source>
</evidence>
<protein>
    <submittedName>
        <fullName evidence="2">Uncharacterized protein</fullName>
    </submittedName>
</protein>
<accession>A0A975C0L4</accession>
<name>A0A975C0L4_9CAUL</name>
<feature type="region of interest" description="Disordered" evidence="1">
    <location>
        <begin position="296"/>
        <end position="316"/>
    </location>
</feature>
<feature type="compositionally biased region" description="Polar residues" evidence="1">
    <location>
        <begin position="296"/>
        <end position="307"/>
    </location>
</feature>
<evidence type="ECO:0000313" key="2">
    <source>
        <dbReference type="EMBL" id="QTC90169.1"/>
    </source>
</evidence>
<keyword evidence="3" id="KW-1185">Reference proteome</keyword>